<proteinExistence type="predicted"/>
<feature type="chain" id="PRO_5043719298" evidence="1">
    <location>
        <begin position="32"/>
        <end position="92"/>
    </location>
</feature>
<dbReference type="AlphaFoldDB" id="A0AAV4TVB0"/>
<evidence type="ECO:0000313" key="3">
    <source>
        <dbReference type="Proteomes" id="UP001054837"/>
    </source>
</evidence>
<evidence type="ECO:0000313" key="2">
    <source>
        <dbReference type="EMBL" id="GIY49006.1"/>
    </source>
</evidence>
<accession>A0AAV4TVB0</accession>
<keyword evidence="3" id="KW-1185">Reference proteome</keyword>
<reference evidence="2 3" key="1">
    <citation type="submission" date="2021-06" db="EMBL/GenBank/DDBJ databases">
        <title>Caerostris darwini draft genome.</title>
        <authorList>
            <person name="Kono N."/>
            <person name="Arakawa K."/>
        </authorList>
    </citation>
    <scope>NUCLEOTIDE SEQUENCE [LARGE SCALE GENOMIC DNA]</scope>
</reference>
<evidence type="ECO:0000256" key="1">
    <source>
        <dbReference type="SAM" id="SignalP"/>
    </source>
</evidence>
<protein>
    <submittedName>
        <fullName evidence="2">Uncharacterized protein</fullName>
    </submittedName>
</protein>
<comment type="caution">
    <text evidence="2">The sequence shown here is derived from an EMBL/GenBank/DDBJ whole genome shotgun (WGS) entry which is preliminary data.</text>
</comment>
<feature type="signal peptide" evidence="1">
    <location>
        <begin position="1"/>
        <end position="31"/>
    </location>
</feature>
<name>A0AAV4TVB0_9ARAC</name>
<keyword evidence="1" id="KW-0732">Signal</keyword>
<gene>
    <name evidence="2" type="primary">AVEN_236363_1</name>
    <name evidence="2" type="ORF">CDAR_520101</name>
</gene>
<dbReference type="Proteomes" id="UP001054837">
    <property type="component" value="Unassembled WGS sequence"/>
</dbReference>
<sequence length="92" mass="10212">MSALKEDGVKNMPSIMHLSFLLTLLLTTTRAQLGIADRIDQSLCKVTCRIFTRAHKEGCCALYNACCPKAVANLNALMTKNYDSPISPYHHQ</sequence>
<dbReference type="EMBL" id="BPLQ01010186">
    <property type="protein sequence ID" value="GIY49006.1"/>
    <property type="molecule type" value="Genomic_DNA"/>
</dbReference>
<organism evidence="2 3">
    <name type="scientific">Caerostris darwini</name>
    <dbReference type="NCBI Taxonomy" id="1538125"/>
    <lineage>
        <taxon>Eukaryota</taxon>
        <taxon>Metazoa</taxon>
        <taxon>Ecdysozoa</taxon>
        <taxon>Arthropoda</taxon>
        <taxon>Chelicerata</taxon>
        <taxon>Arachnida</taxon>
        <taxon>Araneae</taxon>
        <taxon>Araneomorphae</taxon>
        <taxon>Entelegynae</taxon>
        <taxon>Araneoidea</taxon>
        <taxon>Araneidae</taxon>
        <taxon>Caerostris</taxon>
    </lineage>
</organism>